<dbReference type="Proteomes" id="UP000438448">
    <property type="component" value="Unassembled WGS sequence"/>
</dbReference>
<keyword evidence="4" id="KW-1185">Reference proteome</keyword>
<dbReference type="SUPFAM" id="SSF51569">
    <property type="entry name" value="Aldolase"/>
    <property type="match status" value="1"/>
</dbReference>
<dbReference type="PROSITE" id="PS00666">
    <property type="entry name" value="DHDPS_2"/>
    <property type="match status" value="1"/>
</dbReference>
<proteinExistence type="predicted"/>
<comment type="caution">
    <text evidence="3">The sequence shown here is derived from an EMBL/GenBank/DDBJ whole genome shotgun (WGS) entry which is preliminary data.</text>
</comment>
<dbReference type="EC" id="4.3.3.7" evidence="3"/>
<name>A0A7K0D927_9NOCA</name>
<dbReference type="EMBL" id="WEGK01000012">
    <property type="protein sequence ID" value="MQY22285.1"/>
    <property type="molecule type" value="Genomic_DNA"/>
</dbReference>
<dbReference type="InterPro" id="IPR002220">
    <property type="entry name" value="DapA-like"/>
</dbReference>
<accession>A0A7K0D927</accession>
<evidence type="ECO:0000313" key="3">
    <source>
        <dbReference type="EMBL" id="MQY22285.1"/>
    </source>
</evidence>
<reference evidence="3 4" key="1">
    <citation type="submission" date="2019-10" db="EMBL/GenBank/DDBJ databases">
        <title>Nocardia macrotermitis sp. nov. and Nocardia aurantia sp. nov., isolated from the gut of fungus growing-termite Macrotermes natalensis.</title>
        <authorList>
            <person name="Benndorf R."/>
            <person name="Schwitalla J."/>
            <person name="Martin K."/>
            <person name="De Beer W."/>
            <person name="Kaster A.-K."/>
            <person name="Vollmers J."/>
            <person name="Poulsen M."/>
            <person name="Beemelmanns C."/>
        </authorList>
    </citation>
    <scope>NUCLEOTIDE SEQUENCE [LARGE SCALE GENOMIC DNA]</scope>
    <source>
        <strain evidence="3 4">RB20</strain>
    </source>
</reference>
<dbReference type="InterPro" id="IPR020625">
    <property type="entry name" value="Schiff_base-form_aldolases_AS"/>
</dbReference>
<keyword evidence="2" id="KW-0704">Schiff base</keyword>
<evidence type="ECO:0000256" key="2">
    <source>
        <dbReference type="ARBA" id="ARBA00023270"/>
    </source>
</evidence>
<dbReference type="Pfam" id="PF00701">
    <property type="entry name" value="DHDPS"/>
    <property type="match status" value="1"/>
</dbReference>
<sequence length="191" mass="20294">MALLTPFRDGGAIDHAALGDYPDMVSAAGVETVLLYSFPRHTQTAVSPEAVARLAAKFPLVCGVKDSGKDLTISRGYKQRTPRLQVFLGDDRSGVRVRELGVDGVVTGANRIGSVGDDEIHDRAGEFTQAAVEYLGSVGIPVREFACVAGESAFAHPGTDNGLSGIDPHGGHRDRIVEIRDPQRCSLRLVA</sequence>
<keyword evidence="1 3" id="KW-0456">Lyase</keyword>
<gene>
    <name evidence="3" type="primary">dapA_4</name>
    <name evidence="3" type="ORF">NRB20_54000</name>
</gene>
<evidence type="ECO:0000313" key="4">
    <source>
        <dbReference type="Proteomes" id="UP000438448"/>
    </source>
</evidence>
<protein>
    <submittedName>
        <fullName evidence="3">4-hydroxy-tetrahydrodipicolinate synthase</fullName>
        <ecNumber evidence="3">4.3.3.7</ecNumber>
    </submittedName>
</protein>
<dbReference type="GO" id="GO:0008840">
    <property type="term" value="F:4-hydroxy-tetrahydrodipicolinate synthase activity"/>
    <property type="evidence" value="ECO:0007669"/>
    <property type="project" value="UniProtKB-EC"/>
</dbReference>
<organism evidence="3 4">
    <name type="scientific">Nocardia macrotermitis</name>
    <dbReference type="NCBI Taxonomy" id="2585198"/>
    <lineage>
        <taxon>Bacteria</taxon>
        <taxon>Bacillati</taxon>
        <taxon>Actinomycetota</taxon>
        <taxon>Actinomycetes</taxon>
        <taxon>Mycobacteriales</taxon>
        <taxon>Nocardiaceae</taxon>
        <taxon>Nocardia</taxon>
    </lineage>
</organism>
<dbReference type="AlphaFoldDB" id="A0A7K0D927"/>
<evidence type="ECO:0000256" key="1">
    <source>
        <dbReference type="ARBA" id="ARBA00023239"/>
    </source>
</evidence>
<dbReference type="Gene3D" id="3.20.20.70">
    <property type="entry name" value="Aldolase class I"/>
    <property type="match status" value="1"/>
</dbReference>
<dbReference type="InterPro" id="IPR013785">
    <property type="entry name" value="Aldolase_TIM"/>
</dbReference>